<dbReference type="AlphaFoldDB" id="A0A8H4W9P6"/>
<comment type="caution">
    <text evidence="2">The sequence shown here is derived from an EMBL/GenBank/DDBJ whole genome shotgun (WGS) entry which is preliminary data.</text>
</comment>
<dbReference type="Proteomes" id="UP000566819">
    <property type="component" value="Unassembled WGS sequence"/>
</dbReference>
<organism evidence="2 3">
    <name type="scientific">Cudoniella acicularis</name>
    <dbReference type="NCBI Taxonomy" id="354080"/>
    <lineage>
        <taxon>Eukaryota</taxon>
        <taxon>Fungi</taxon>
        <taxon>Dikarya</taxon>
        <taxon>Ascomycota</taxon>
        <taxon>Pezizomycotina</taxon>
        <taxon>Leotiomycetes</taxon>
        <taxon>Helotiales</taxon>
        <taxon>Tricladiaceae</taxon>
        <taxon>Cudoniella</taxon>
    </lineage>
</organism>
<accession>A0A8H4W9P6</accession>
<evidence type="ECO:0000256" key="1">
    <source>
        <dbReference type="SAM" id="Phobius"/>
    </source>
</evidence>
<sequence length="87" mass="9148">MANSTDAANAAMEAALAYQQAHYGEDMGPTLNAITGVCIGIILVSIGLRLYAQHMIGKAMYADSLLIIVTGTVAQFTPSRTVWGSTK</sequence>
<keyword evidence="1" id="KW-0812">Transmembrane</keyword>
<keyword evidence="1" id="KW-0472">Membrane</keyword>
<gene>
    <name evidence="2" type="ORF">G7Y89_g1273</name>
</gene>
<feature type="transmembrane region" description="Helical" evidence="1">
    <location>
        <begin position="33"/>
        <end position="52"/>
    </location>
</feature>
<reference evidence="2 3" key="1">
    <citation type="submission" date="2020-03" db="EMBL/GenBank/DDBJ databases">
        <title>Draft Genome Sequence of Cudoniella acicularis.</title>
        <authorList>
            <person name="Buettner E."/>
            <person name="Kellner H."/>
        </authorList>
    </citation>
    <scope>NUCLEOTIDE SEQUENCE [LARGE SCALE GENOMIC DNA]</scope>
    <source>
        <strain evidence="2 3">DSM 108380</strain>
    </source>
</reference>
<proteinExistence type="predicted"/>
<dbReference type="EMBL" id="JAAMPI010000048">
    <property type="protein sequence ID" value="KAF4636810.1"/>
    <property type="molecule type" value="Genomic_DNA"/>
</dbReference>
<keyword evidence="1" id="KW-1133">Transmembrane helix</keyword>
<evidence type="ECO:0000313" key="3">
    <source>
        <dbReference type="Proteomes" id="UP000566819"/>
    </source>
</evidence>
<keyword evidence="3" id="KW-1185">Reference proteome</keyword>
<protein>
    <submittedName>
        <fullName evidence="2">Uncharacterized protein</fullName>
    </submittedName>
</protein>
<name>A0A8H4W9P6_9HELO</name>
<evidence type="ECO:0000313" key="2">
    <source>
        <dbReference type="EMBL" id="KAF4636810.1"/>
    </source>
</evidence>